<dbReference type="SMART" id="SM00268">
    <property type="entry name" value="ACTIN"/>
    <property type="match status" value="1"/>
</dbReference>
<dbReference type="InterPro" id="IPR043129">
    <property type="entry name" value="ATPase_NBD"/>
</dbReference>
<dbReference type="GO" id="GO:0005737">
    <property type="term" value="C:cytoplasm"/>
    <property type="evidence" value="ECO:0007669"/>
    <property type="project" value="UniProtKB-SubCell"/>
</dbReference>
<dbReference type="SUPFAM" id="SSF53067">
    <property type="entry name" value="Actin-like ATPase domain"/>
    <property type="match status" value="2"/>
</dbReference>
<dbReference type="OrthoDB" id="9768127at2"/>
<dbReference type="PANTHER" id="PTHR42749:SF1">
    <property type="entry name" value="CELL SHAPE-DETERMINING PROTEIN MREB"/>
    <property type="match status" value="1"/>
</dbReference>
<comment type="caution">
    <text evidence="6">Lacks conserved residue(s) required for the propagation of feature annotation.</text>
</comment>
<dbReference type="NCBIfam" id="NF010539">
    <property type="entry name" value="PRK13927.1"/>
    <property type="match status" value="1"/>
</dbReference>
<comment type="subcellular location">
    <subcellularLocation>
        <location evidence="6">Cytoplasm</location>
    </subcellularLocation>
    <text evidence="6">Membrane-associated.</text>
</comment>
<organism evidence="7 8">
    <name type="scientific">Facklamia miroungae</name>
    <dbReference type="NCBI Taxonomy" id="120956"/>
    <lineage>
        <taxon>Bacteria</taxon>
        <taxon>Bacillati</taxon>
        <taxon>Bacillota</taxon>
        <taxon>Bacilli</taxon>
        <taxon>Lactobacillales</taxon>
        <taxon>Aerococcaceae</taxon>
        <taxon>Facklamia</taxon>
    </lineage>
</organism>
<dbReference type="Pfam" id="PF06723">
    <property type="entry name" value="MreB_Mbl"/>
    <property type="match status" value="1"/>
</dbReference>
<sequence length="339" mass="36676">MGIFGKQQIGIDLGTSTTIVYIARKGIALHQPSIVAIDKESNEIVAYGKEASKLVGRTSDRYEMIYPIRNGVIANFSMTKKMLGYFITQALNTSLSKPEVVISAPSQISKVERKAIIDAIKSLGINRAMIVEEAFVAALGADMAIEEARGKMIVDIGGGTTDIATLSYGEIVDSLTLSAASNNMNDEIQSQVRQEHDLMIGNYTAETLKIVIGEALFDPNEEDHLVVKGRHVVTGVPSEAKISSKTVAKAVDIVINQIIMGMKQVLELTPPELSADIMETGIVLTGGGSLLKHLPDRIQKEIGVPVRRANLPIDCVAMGAGRMFDELDRQSVVIERSLR</sequence>
<proteinExistence type="inferred from homology"/>
<dbReference type="PANTHER" id="PTHR42749">
    <property type="entry name" value="CELL SHAPE-DETERMINING PROTEIN MREB"/>
    <property type="match status" value="1"/>
</dbReference>
<dbReference type="Proteomes" id="UP000199708">
    <property type="component" value="Unassembled WGS sequence"/>
</dbReference>
<dbReference type="InterPro" id="IPR004000">
    <property type="entry name" value="Actin"/>
</dbReference>
<keyword evidence="2 6" id="KW-0547">Nucleotide-binding</keyword>
<keyword evidence="1 6" id="KW-0963">Cytoplasm</keyword>
<comment type="similarity">
    <text evidence="5 6">Belongs to the FtsA/MreB family.</text>
</comment>
<dbReference type="EMBL" id="FNCK01000007">
    <property type="protein sequence ID" value="SDG39343.1"/>
    <property type="molecule type" value="Genomic_DNA"/>
</dbReference>
<dbReference type="Gene3D" id="3.30.420.40">
    <property type="match status" value="3"/>
</dbReference>
<evidence type="ECO:0000256" key="6">
    <source>
        <dbReference type="HAMAP-Rule" id="MF_02207"/>
    </source>
</evidence>
<evidence type="ECO:0000256" key="4">
    <source>
        <dbReference type="ARBA" id="ARBA00022960"/>
    </source>
</evidence>
<dbReference type="HAMAP" id="MF_02207">
    <property type="entry name" value="MreB"/>
    <property type="match status" value="1"/>
</dbReference>
<keyword evidence="3 6" id="KW-0067">ATP-binding</keyword>
<dbReference type="PRINTS" id="PR01652">
    <property type="entry name" value="SHAPEPROTEIN"/>
</dbReference>
<dbReference type="InterPro" id="IPR004753">
    <property type="entry name" value="MreB"/>
</dbReference>
<accession>A0A1G7TVP3</accession>
<feature type="binding site" evidence="6">
    <location>
        <begin position="206"/>
        <end position="209"/>
    </location>
    <ligand>
        <name>ATP</name>
        <dbReference type="ChEBI" id="CHEBI:30616"/>
    </ligand>
</feature>
<protein>
    <recommendedName>
        <fullName evidence="6">Cell shape-determining protein MreB</fullName>
    </recommendedName>
</protein>
<dbReference type="STRING" id="120956.SAMN05421791_10759"/>
<evidence type="ECO:0000313" key="7">
    <source>
        <dbReference type="EMBL" id="SDG39343.1"/>
    </source>
</evidence>
<evidence type="ECO:0000256" key="5">
    <source>
        <dbReference type="ARBA" id="ARBA00023458"/>
    </source>
</evidence>
<name>A0A1G7TVP3_9LACT</name>
<dbReference type="GO" id="GO:0005524">
    <property type="term" value="F:ATP binding"/>
    <property type="evidence" value="ECO:0007669"/>
    <property type="project" value="UniProtKB-KW"/>
</dbReference>
<dbReference type="CDD" id="cd10225">
    <property type="entry name" value="ASKHA_NBD_MreB-like"/>
    <property type="match status" value="1"/>
</dbReference>
<dbReference type="InterPro" id="IPR056546">
    <property type="entry name" value="MreB_MamK-like"/>
</dbReference>
<dbReference type="GO" id="GO:0000902">
    <property type="term" value="P:cell morphogenesis"/>
    <property type="evidence" value="ECO:0007669"/>
    <property type="project" value="InterPro"/>
</dbReference>
<evidence type="ECO:0000256" key="2">
    <source>
        <dbReference type="ARBA" id="ARBA00022741"/>
    </source>
</evidence>
<evidence type="ECO:0000313" key="8">
    <source>
        <dbReference type="Proteomes" id="UP000199708"/>
    </source>
</evidence>
<comment type="subunit">
    <text evidence="6">Forms polymers.</text>
</comment>
<dbReference type="GO" id="GO:0008360">
    <property type="term" value="P:regulation of cell shape"/>
    <property type="evidence" value="ECO:0007669"/>
    <property type="project" value="UniProtKB-UniRule"/>
</dbReference>
<evidence type="ECO:0000256" key="3">
    <source>
        <dbReference type="ARBA" id="ARBA00022840"/>
    </source>
</evidence>
<dbReference type="RefSeq" id="WP_090290144.1">
    <property type="nucleotide sequence ID" value="NZ_FNCK01000007.1"/>
</dbReference>
<keyword evidence="4 6" id="KW-0133">Cell shape</keyword>
<reference evidence="7 8" key="1">
    <citation type="submission" date="2016-10" db="EMBL/GenBank/DDBJ databases">
        <authorList>
            <person name="de Groot N.N."/>
        </authorList>
    </citation>
    <scope>NUCLEOTIDE SEQUENCE [LARGE SCALE GENOMIC DNA]</scope>
    <source>
        <strain evidence="7 8">ATCC BAA-466</strain>
    </source>
</reference>
<dbReference type="AlphaFoldDB" id="A0A1G7TVP3"/>
<feature type="binding site" evidence="6">
    <location>
        <begin position="158"/>
        <end position="160"/>
    </location>
    <ligand>
        <name>ATP</name>
        <dbReference type="ChEBI" id="CHEBI:30616"/>
    </ligand>
</feature>
<keyword evidence="8" id="KW-1185">Reference proteome</keyword>
<comment type="function">
    <text evidence="6">Forms membrane-associated dynamic filaments that are essential for cell shape determination. Acts by regulating cell wall synthesis and cell elongation, and thus cell shape. A feedback loop between cell geometry and MreB localization may maintain elongated cell shape by targeting cell wall growth to regions of negative cell wall curvature.</text>
</comment>
<feature type="binding site" evidence="6">
    <location>
        <begin position="287"/>
        <end position="290"/>
    </location>
    <ligand>
        <name>ATP</name>
        <dbReference type="ChEBI" id="CHEBI:30616"/>
    </ligand>
</feature>
<gene>
    <name evidence="6" type="primary">mreB</name>
    <name evidence="7" type="ORF">SAMN05421791_10759</name>
</gene>
<evidence type="ECO:0000256" key="1">
    <source>
        <dbReference type="ARBA" id="ARBA00022490"/>
    </source>
</evidence>